<comment type="pathway">
    <text evidence="2">Cell wall biogenesis; peptidoglycan biosynthesis.</text>
</comment>
<comment type="catalytic activity">
    <reaction evidence="2">
        <text>beta-D-GlcNAc-(1-&gt;4)-Mur2Ac(oyl-L-Ala-gamma-D-Glu-L-Lys-D-Ala-D-Ala)-di-trans,octa-cis-undecaprenyl diphosphate + L-glutamine + ATP + H2O = beta-D-GlcNAc-(1-&gt;4)-Mur2Ac(oyl-L-Ala-D-isoglutaminyl-L-Lys-D-Ala-D-Ala)-di-trans,octa-cis-undecaprenyl diphosphate + L-glutamate + ADP + phosphate + H(+)</text>
        <dbReference type="Rhea" id="RHEA:57928"/>
        <dbReference type="ChEBI" id="CHEBI:15377"/>
        <dbReference type="ChEBI" id="CHEBI:15378"/>
        <dbReference type="ChEBI" id="CHEBI:29985"/>
        <dbReference type="ChEBI" id="CHEBI:30616"/>
        <dbReference type="ChEBI" id="CHEBI:43474"/>
        <dbReference type="ChEBI" id="CHEBI:58359"/>
        <dbReference type="ChEBI" id="CHEBI:60033"/>
        <dbReference type="ChEBI" id="CHEBI:62233"/>
        <dbReference type="ChEBI" id="CHEBI:456216"/>
        <dbReference type="EC" id="6.3.5.13"/>
    </reaction>
</comment>
<dbReference type="InterPro" id="IPR029062">
    <property type="entry name" value="Class_I_gatase-like"/>
</dbReference>
<feature type="binding site" evidence="2">
    <location>
        <position position="135"/>
    </location>
    <ligand>
        <name>substrate</name>
    </ligand>
</feature>
<comment type="catalytic activity">
    <reaction evidence="2">
        <text>L-glutamine + H2O = L-glutamate + NH4(+)</text>
        <dbReference type="Rhea" id="RHEA:15889"/>
        <dbReference type="ChEBI" id="CHEBI:15377"/>
        <dbReference type="ChEBI" id="CHEBI:28938"/>
        <dbReference type="ChEBI" id="CHEBI:29985"/>
        <dbReference type="ChEBI" id="CHEBI:58359"/>
        <dbReference type="EC" id="3.5.1.2"/>
    </reaction>
</comment>
<dbReference type="Pfam" id="PF07685">
    <property type="entry name" value="GATase_3"/>
    <property type="match status" value="1"/>
</dbReference>
<dbReference type="UniPathway" id="UPA00219"/>
<feature type="active site" description="Nucleophile" evidence="2">
    <location>
        <position position="98"/>
    </location>
</feature>
<comment type="similarity">
    <text evidence="2">Belongs to the CobB/CobQ family. GatD subfamily.</text>
</comment>
<accession>A0A6J4TMP5</accession>
<dbReference type="EC" id="6.3.5.13" evidence="2"/>
<sequence length="251" mass="26452">MPPERTLRVCALYPDLMNIYADRGNLLLLERRCAWRGIGFEVTSAGLGDAVDPEAHDLFYMGGGQDRDQVLCAHDLVATKRDALHAAADRGAVILAVCGGYQLLGRSYVLGDEEIPGIGLVDLHTIRADGGTGGRLVGNVAIEVDLPGTGGPRVLAGFENHGGRTHLGPGAEPLGRVLRGHGNTGSSGWEGVRRDNVLGTYLHGPLLPKNAWLADWLVQRALGLDEPLAPLPDVLEDATHRSACAAAGLPG</sequence>
<keyword evidence="2" id="KW-0436">Ligase</keyword>
<dbReference type="InterPro" id="IPR033949">
    <property type="entry name" value="CobQ_GATase1"/>
</dbReference>
<dbReference type="GO" id="GO:0140282">
    <property type="term" value="F:carbon-nitrogen ligase activity on lipid II"/>
    <property type="evidence" value="ECO:0007669"/>
    <property type="project" value="UniProtKB-UniRule"/>
</dbReference>
<organism evidence="4">
    <name type="scientific">uncultured Solirubrobacteraceae bacterium</name>
    <dbReference type="NCBI Taxonomy" id="1162706"/>
    <lineage>
        <taxon>Bacteria</taxon>
        <taxon>Bacillati</taxon>
        <taxon>Actinomycetota</taxon>
        <taxon>Thermoleophilia</taxon>
        <taxon>Solirubrobacterales</taxon>
        <taxon>Solirubrobacteraceae</taxon>
        <taxon>environmental samples</taxon>
    </lineage>
</organism>
<comment type="subunit">
    <text evidence="2">Forms a heterodimer with MurT.</text>
</comment>
<dbReference type="GO" id="GO:0016740">
    <property type="term" value="F:transferase activity"/>
    <property type="evidence" value="ECO:0007669"/>
    <property type="project" value="UniProtKB-KW"/>
</dbReference>
<dbReference type="EC" id="3.5.1.2" evidence="2"/>
<dbReference type="GO" id="GO:0008360">
    <property type="term" value="P:regulation of cell shape"/>
    <property type="evidence" value="ECO:0007669"/>
    <property type="project" value="UniProtKB-KW"/>
</dbReference>
<dbReference type="InterPro" id="IPR011698">
    <property type="entry name" value="GATase_3"/>
</dbReference>
<keyword evidence="1 2" id="KW-0315">Glutamine amidotransferase</keyword>
<dbReference type="GO" id="GO:0071555">
    <property type="term" value="P:cell wall organization"/>
    <property type="evidence" value="ECO:0007669"/>
    <property type="project" value="UniProtKB-KW"/>
</dbReference>
<dbReference type="InterPro" id="IPR043702">
    <property type="entry name" value="Lipid_II_synth_GatD"/>
</dbReference>
<evidence type="ECO:0000256" key="1">
    <source>
        <dbReference type="ARBA" id="ARBA00022962"/>
    </source>
</evidence>
<dbReference type="AlphaFoldDB" id="A0A6J4TMP5"/>
<dbReference type="EMBL" id="CADCVO010000594">
    <property type="protein sequence ID" value="CAA9527271.1"/>
    <property type="molecule type" value="Genomic_DNA"/>
</dbReference>
<protein>
    <recommendedName>
        <fullName evidence="2">Lipid II isoglutaminyl synthase (glutamine-hydrolyzing) subunit GatD</fullName>
        <ecNumber evidence="2">6.3.5.13</ecNumber>
    </recommendedName>
    <alternativeName>
        <fullName evidence="2">Lipid II isoglutaminyl synthase glutaminase subunit</fullName>
        <ecNumber evidence="2">3.5.1.2</ecNumber>
    </alternativeName>
</protein>
<dbReference type="GO" id="GO:0009236">
    <property type="term" value="P:cobalamin biosynthetic process"/>
    <property type="evidence" value="ECO:0007669"/>
    <property type="project" value="InterPro"/>
</dbReference>
<reference evidence="4" key="1">
    <citation type="submission" date="2020-02" db="EMBL/GenBank/DDBJ databases">
        <authorList>
            <person name="Meier V. D."/>
        </authorList>
    </citation>
    <scope>NUCLEOTIDE SEQUENCE</scope>
    <source>
        <strain evidence="4">AVDCRST_MAG13</strain>
    </source>
</reference>
<dbReference type="GO" id="GO:0004359">
    <property type="term" value="F:glutaminase activity"/>
    <property type="evidence" value="ECO:0007669"/>
    <property type="project" value="UniProtKB-UniRule"/>
</dbReference>
<dbReference type="Gene3D" id="3.40.50.880">
    <property type="match status" value="1"/>
</dbReference>
<dbReference type="HAMAP" id="MF_02213">
    <property type="entry name" value="Lipid_II_synth_GatD"/>
    <property type="match status" value="1"/>
</dbReference>
<dbReference type="GO" id="GO:0009252">
    <property type="term" value="P:peptidoglycan biosynthetic process"/>
    <property type="evidence" value="ECO:0007669"/>
    <property type="project" value="UniProtKB-UniRule"/>
</dbReference>
<keyword evidence="2" id="KW-0573">Peptidoglycan synthesis</keyword>
<comment type="function">
    <text evidence="2">The lipid II isoglutaminyl synthase complex catalyzes the formation of alpha-D-isoglutamine in the cell wall lipid II stem peptide. The GatD subunit catalyzes the hydrolysis of glutamine to glutamate and ammonia. The resulting ammonia molecule is channeled to the active site of MurT.</text>
</comment>
<evidence type="ECO:0000256" key="2">
    <source>
        <dbReference type="HAMAP-Rule" id="MF_02213"/>
    </source>
</evidence>
<evidence type="ECO:0000313" key="4">
    <source>
        <dbReference type="EMBL" id="CAA9527271.1"/>
    </source>
</evidence>
<gene>
    <name evidence="2" type="primary">gatD</name>
    <name evidence="4" type="ORF">AVDCRST_MAG13-3854</name>
</gene>
<feature type="domain" description="CobB/CobQ-like glutamine amidotransferase" evidence="3">
    <location>
        <begin position="8"/>
        <end position="210"/>
    </location>
</feature>
<keyword evidence="4" id="KW-0808">Transferase</keyword>
<evidence type="ECO:0000259" key="3">
    <source>
        <dbReference type="Pfam" id="PF07685"/>
    </source>
</evidence>
<feature type="active site" evidence="2">
    <location>
        <position position="203"/>
    </location>
</feature>
<dbReference type="PANTHER" id="PTHR21343:SF9">
    <property type="entry name" value="LIPID II ISOGLUTAMINYL SYNTHASE (GLUTAMINE-HYDROLYZING) SUBUNIT GATD"/>
    <property type="match status" value="1"/>
</dbReference>
<dbReference type="PROSITE" id="PS51274">
    <property type="entry name" value="GATASE_COBBQ"/>
    <property type="match status" value="1"/>
</dbReference>
<keyword evidence="2" id="KW-0133">Cell shape</keyword>
<keyword evidence="2" id="KW-0378">Hydrolase</keyword>
<dbReference type="CDD" id="cd01750">
    <property type="entry name" value="GATase1_CobQ"/>
    <property type="match status" value="1"/>
</dbReference>
<keyword evidence="2" id="KW-0961">Cell wall biogenesis/degradation</keyword>
<name>A0A6J4TMP5_9ACTN</name>
<dbReference type="SUPFAM" id="SSF52317">
    <property type="entry name" value="Class I glutamine amidotransferase-like"/>
    <property type="match status" value="1"/>
</dbReference>
<proteinExistence type="inferred from homology"/>
<dbReference type="PANTHER" id="PTHR21343">
    <property type="entry name" value="DETHIOBIOTIN SYNTHETASE"/>
    <property type="match status" value="1"/>
</dbReference>